<sequence length="183" mass="20841">MKIQAFTILSLAASASAFCTTSPSIKSTTSLSAHSDDNSISRRQTFAAIFSTAAVAISTPALAYQEYLTEPTEAFKESERQRDEFRRKQLVQKKKFNTVLDRFTFESKKEEEFINDLKELKYLVIETEGLPLGIKKEELVKIIRAKKAKGFWPTDVEYNYQALIREIAYQQSPNKDKDIGNPL</sequence>
<feature type="signal peptide" evidence="1">
    <location>
        <begin position="1"/>
        <end position="17"/>
    </location>
</feature>
<proteinExistence type="predicted"/>
<name>A0AAD3HFL1_9STRA</name>
<gene>
    <name evidence="2" type="ORF">CTEN210_17664</name>
</gene>
<accession>A0AAD3HFL1</accession>
<protein>
    <submittedName>
        <fullName evidence="2">Uncharacterized protein</fullName>
    </submittedName>
</protein>
<keyword evidence="1" id="KW-0732">Signal</keyword>
<keyword evidence="3" id="KW-1185">Reference proteome</keyword>
<dbReference type="EMBL" id="BLLK01000072">
    <property type="protein sequence ID" value="GFH61188.1"/>
    <property type="molecule type" value="Genomic_DNA"/>
</dbReference>
<feature type="chain" id="PRO_5042045806" evidence="1">
    <location>
        <begin position="18"/>
        <end position="183"/>
    </location>
</feature>
<evidence type="ECO:0000313" key="2">
    <source>
        <dbReference type="EMBL" id="GFH61188.1"/>
    </source>
</evidence>
<organism evidence="2 3">
    <name type="scientific">Chaetoceros tenuissimus</name>
    <dbReference type="NCBI Taxonomy" id="426638"/>
    <lineage>
        <taxon>Eukaryota</taxon>
        <taxon>Sar</taxon>
        <taxon>Stramenopiles</taxon>
        <taxon>Ochrophyta</taxon>
        <taxon>Bacillariophyta</taxon>
        <taxon>Coscinodiscophyceae</taxon>
        <taxon>Chaetocerotophycidae</taxon>
        <taxon>Chaetocerotales</taxon>
        <taxon>Chaetocerotaceae</taxon>
        <taxon>Chaetoceros</taxon>
    </lineage>
</organism>
<reference evidence="2 3" key="1">
    <citation type="journal article" date="2021" name="Sci. Rep.">
        <title>The genome of the diatom Chaetoceros tenuissimus carries an ancient integrated fragment of an extant virus.</title>
        <authorList>
            <person name="Hongo Y."/>
            <person name="Kimura K."/>
            <person name="Takaki Y."/>
            <person name="Yoshida Y."/>
            <person name="Baba S."/>
            <person name="Kobayashi G."/>
            <person name="Nagasaki K."/>
            <person name="Hano T."/>
            <person name="Tomaru Y."/>
        </authorList>
    </citation>
    <scope>NUCLEOTIDE SEQUENCE [LARGE SCALE GENOMIC DNA]</scope>
    <source>
        <strain evidence="2 3">NIES-3715</strain>
    </source>
</reference>
<dbReference type="Proteomes" id="UP001054902">
    <property type="component" value="Unassembled WGS sequence"/>
</dbReference>
<evidence type="ECO:0000313" key="3">
    <source>
        <dbReference type="Proteomes" id="UP001054902"/>
    </source>
</evidence>
<dbReference type="AlphaFoldDB" id="A0AAD3HFL1"/>
<evidence type="ECO:0000256" key="1">
    <source>
        <dbReference type="SAM" id="SignalP"/>
    </source>
</evidence>
<comment type="caution">
    <text evidence="2">The sequence shown here is derived from an EMBL/GenBank/DDBJ whole genome shotgun (WGS) entry which is preliminary data.</text>
</comment>